<protein>
    <submittedName>
        <fullName evidence="1">Uncharacterized protein</fullName>
    </submittedName>
</protein>
<gene>
    <name evidence="1" type="ORF">D1Z90_11350</name>
</gene>
<dbReference type="EMBL" id="QZCH01000013">
    <property type="protein sequence ID" value="RJG47498.1"/>
    <property type="molecule type" value="Genomic_DNA"/>
</dbReference>
<dbReference type="AlphaFoldDB" id="A0A418YEC2"/>
<reference evidence="1 2" key="2">
    <citation type="submission" date="2019-01" db="EMBL/GenBank/DDBJ databases">
        <title>Motilimonas pumilus sp. nov., isolated from the gut of sea cucumber (Apostichopus japonicus).</title>
        <authorList>
            <person name="Wang F.-Q."/>
            <person name="Ren L.-H."/>
            <person name="Lin Y.-W."/>
            <person name="Sun G.-H."/>
            <person name="Du Z.-J."/>
            <person name="Zhao J.-X."/>
            <person name="Liu X.-J."/>
            <person name="Liu L.-J."/>
        </authorList>
    </citation>
    <scope>NUCLEOTIDE SEQUENCE [LARGE SCALE GENOMIC DNA]</scope>
    <source>
        <strain evidence="1 2">PLHSC7-2</strain>
    </source>
</reference>
<accession>A0A418YEC2</accession>
<evidence type="ECO:0000313" key="2">
    <source>
        <dbReference type="Proteomes" id="UP000283255"/>
    </source>
</evidence>
<dbReference type="Proteomes" id="UP000283255">
    <property type="component" value="Unassembled WGS sequence"/>
</dbReference>
<organism evidence="1 2">
    <name type="scientific">Motilimonas pumila</name>
    <dbReference type="NCBI Taxonomy" id="2303987"/>
    <lineage>
        <taxon>Bacteria</taxon>
        <taxon>Pseudomonadati</taxon>
        <taxon>Pseudomonadota</taxon>
        <taxon>Gammaproteobacteria</taxon>
        <taxon>Alteromonadales</taxon>
        <taxon>Alteromonadales genera incertae sedis</taxon>
        <taxon>Motilimonas</taxon>
    </lineage>
</organism>
<proteinExistence type="predicted"/>
<comment type="caution">
    <text evidence="1">The sequence shown here is derived from an EMBL/GenBank/DDBJ whole genome shotgun (WGS) entry which is preliminary data.</text>
</comment>
<name>A0A418YEC2_9GAMM</name>
<keyword evidence="2" id="KW-1185">Reference proteome</keyword>
<sequence>MVAIAGEAEIESTRISVTAAISMIDTQLRAIALSPDGRLPQKLQYIRADLKPFILPKKESTGDFHVRCFMFSADIRSDSSVSA</sequence>
<evidence type="ECO:0000313" key="1">
    <source>
        <dbReference type="EMBL" id="RJG47498.1"/>
    </source>
</evidence>
<reference evidence="1 2" key="1">
    <citation type="submission" date="2018-09" db="EMBL/GenBank/DDBJ databases">
        <authorList>
            <person name="Wang F."/>
        </authorList>
    </citation>
    <scope>NUCLEOTIDE SEQUENCE [LARGE SCALE GENOMIC DNA]</scope>
    <source>
        <strain evidence="1 2">PLHSC7-2</strain>
    </source>
</reference>